<proteinExistence type="predicted"/>
<comment type="caution">
    <text evidence="1">The sequence shown here is derived from an EMBL/GenBank/DDBJ whole genome shotgun (WGS) entry which is preliminary data.</text>
</comment>
<dbReference type="Proteomes" id="UP000029004">
    <property type="component" value="Unassembled WGS sequence"/>
</dbReference>
<keyword evidence="2" id="KW-1185">Reference proteome</keyword>
<evidence type="ECO:0000313" key="2">
    <source>
        <dbReference type="Proteomes" id="UP000029004"/>
    </source>
</evidence>
<name>A0A087DGE8_9BIFI</name>
<sequence>MKQLGDGTLVTYRQITSSKGSPAVEIRLSSGSHNVQQQKIHFVMETTLW</sequence>
<gene>
    <name evidence="1" type="ORF">BSTEL_1268</name>
</gene>
<reference evidence="1 2" key="1">
    <citation type="submission" date="2014-03" db="EMBL/GenBank/DDBJ databases">
        <title>Genomics of Bifidobacteria.</title>
        <authorList>
            <person name="Ventura M."/>
            <person name="Milani C."/>
            <person name="Lugli G.A."/>
        </authorList>
    </citation>
    <scope>NUCLEOTIDE SEQUENCE [LARGE SCALE GENOMIC DNA]</scope>
    <source>
        <strain evidence="1 2">DSM 23968</strain>
    </source>
</reference>
<dbReference type="OrthoDB" id="2046476at2"/>
<dbReference type="EMBL" id="JGZP01000021">
    <property type="protein sequence ID" value="KFI94598.1"/>
    <property type="molecule type" value="Genomic_DNA"/>
</dbReference>
<dbReference type="AlphaFoldDB" id="A0A087DGE8"/>
<accession>A0A087DGE8</accession>
<dbReference type="RefSeq" id="WP_156963270.1">
    <property type="nucleotide sequence ID" value="NZ_JGZP01000021.1"/>
</dbReference>
<dbReference type="STRING" id="762211.BSTEL_1268"/>
<evidence type="ECO:0000313" key="1">
    <source>
        <dbReference type="EMBL" id="KFI94598.1"/>
    </source>
</evidence>
<protein>
    <submittedName>
        <fullName evidence="1">Uncharacterized protein</fullName>
    </submittedName>
</protein>
<organism evidence="1 2">
    <name type="scientific">Bifidobacterium stellenboschense</name>
    <dbReference type="NCBI Taxonomy" id="762211"/>
    <lineage>
        <taxon>Bacteria</taxon>
        <taxon>Bacillati</taxon>
        <taxon>Actinomycetota</taxon>
        <taxon>Actinomycetes</taxon>
        <taxon>Bifidobacteriales</taxon>
        <taxon>Bifidobacteriaceae</taxon>
        <taxon>Bifidobacterium</taxon>
    </lineage>
</organism>